<sequence length="145" mass="14870">MKPRVPLVAWVALGSALGAGARWGTGIALGAGGAGFPWGTLAANVAGSALIGFYAALVAPGSRFDASPAQRQFVMAGFCGGFTTFSLFTTELLEAMLQGRHALAAAVFFGSVSAWLVAVTVGYLAGTRLAMRPIRAKRDNPEHAS</sequence>
<comment type="catalytic activity">
    <reaction evidence="11">
        <text>fluoride(in) = fluoride(out)</text>
        <dbReference type="Rhea" id="RHEA:76159"/>
        <dbReference type="ChEBI" id="CHEBI:17051"/>
    </reaction>
    <physiologicalReaction direction="left-to-right" evidence="11">
        <dbReference type="Rhea" id="RHEA:76160"/>
    </physiologicalReaction>
</comment>
<evidence type="ECO:0000313" key="13">
    <source>
        <dbReference type="EMBL" id="MEZ0473793.1"/>
    </source>
</evidence>
<organism evidence="13 14">
    <name type="scientific">Luteimonas salinilitoris</name>
    <dbReference type="NCBI Taxonomy" id="3237697"/>
    <lineage>
        <taxon>Bacteria</taxon>
        <taxon>Pseudomonadati</taxon>
        <taxon>Pseudomonadota</taxon>
        <taxon>Gammaproteobacteria</taxon>
        <taxon>Lysobacterales</taxon>
        <taxon>Lysobacteraceae</taxon>
        <taxon>Luteimonas</taxon>
    </lineage>
</organism>
<comment type="caution">
    <text evidence="13">The sequence shown here is derived from an EMBL/GenBank/DDBJ whole genome shotgun (WGS) entry which is preliminary data.</text>
</comment>
<keyword evidence="14" id="KW-1185">Reference proteome</keyword>
<keyword evidence="3" id="KW-0997">Cell inner membrane</keyword>
<keyword evidence="4 12" id="KW-0812">Transmembrane</keyword>
<keyword evidence="12" id="KW-0479">Metal-binding</keyword>
<proteinExistence type="inferred from homology"/>
<keyword evidence="7 12" id="KW-0406">Ion transport</keyword>
<evidence type="ECO:0000256" key="6">
    <source>
        <dbReference type="ARBA" id="ARBA00023053"/>
    </source>
</evidence>
<evidence type="ECO:0000256" key="3">
    <source>
        <dbReference type="ARBA" id="ARBA00022519"/>
    </source>
</evidence>
<evidence type="ECO:0000256" key="12">
    <source>
        <dbReference type="HAMAP-Rule" id="MF_00454"/>
    </source>
</evidence>
<dbReference type="Pfam" id="PF02537">
    <property type="entry name" value="CRCB"/>
    <property type="match status" value="1"/>
</dbReference>
<dbReference type="RefSeq" id="WP_370562867.1">
    <property type="nucleotide sequence ID" value="NZ_JBFWIB010000002.1"/>
</dbReference>
<protein>
    <recommendedName>
        <fullName evidence="12">Fluoride-specific ion channel FluC</fullName>
    </recommendedName>
</protein>
<reference evidence="13 14" key="1">
    <citation type="submission" date="2024-07" db="EMBL/GenBank/DDBJ databases">
        <title>Luteimonas salilacus sp. nov., isolated from the shore soil of Salt Lake in Tibet of China.</title>
        <authorList>
            <person name="Zhang X."/>
            <person name="Li A."/>
        </authorList>
    </citation>
    <scope>NUCLEOTIDE SEQUENCE [LARGE SCALE GENOMIC DNA]</scope>
    <source>
        <strain evidence="13 14">B3-2-R+30</strain>
    </source>
</reference>
<keyword evidence="2 12" id="KW-1003">Cell membrane</keyword>
<accession>A0ABV4HNL4</accession>
<evidence type="ECO:0000256" key="9">
    <source>
        <dbReference type="ARBA" id="ARBA00023303"/>
    </source>
</evidence>
<comment type="function">
    <text evidence="12">Fluoride-specific ion channel. Important for reducing fluoride concentration in the cell, thus reducing its toxicity.</text>
</comment>
<keyword evidence="5 12" id="KW-1133">Transmembrane helix</keyword>
<name>A0ABV4HNL4_9GAMM</name>
<evidence type="ECO:0000256" key="2">
    <source>
        <dbReference type="ARBA" id="ARBA00022475"/>
    </source>
</evidence>
<evidence type="ECO:0000313" key="14">
    <source>
        <dbReference type="Proteomes" id="UP001566331"/>
    </source>
</evidence>
<evidence type="ECO:0000256" key="1">
    <source>
        <dbReference type="ARBA" id="ARBA00004651"/>
    </source>
</evidence>
<dbReference type="Proteomes" id="UP001566331">
    <property type="component" value="Unassembled WGS sequence"/>
</dbReference>
<gene>
    <name evidence="12" type="primary">fluC</name>
    <name evidence="12" type="synonym">crcB</name>
    <name evidence="13" type="ORF">AB6713_04055</name>
</gene>
<evidence type="ECO:0000256" key="10">
    <source>
        <dbReference type="ARBA" id="ARBA00035120"/>
    </source>
</evidence>
<keyword evidence="9 12" id="KW-0407">Ion channel</keyword>
<comment type="activity regulation">
    <text evidence="12">Na(+) is not transported, but it plays an essential structural role and its presence is essential for fluoride channel function.</text>
</comment>
<keyword evidence="12" id="KW-0813">Transport</keyword>
<evidence type="ECO:0000256" key="7">
    <source>
        <dbReference type="ARBA" id="ARBA00023065"/>
    </source>
</evidence>
<feature type="binding site" evidence="12">
    <location>
        <position position="80"/>
    </location>
    <ligand>
        <name>Na(+)</name>
        <dbReference type="ChEBI" id="CHEBI:29101"/>
        <note>structural</note>
    </ligand>
</feature>
<dbReference type="PANTHER" id="PTHR28259">
    <property type="entry name" value="FLUORIDE EXPORT PROTEIN 1-RELATED"/>
    <property type="match status" value="1"/>
</dbReference>
<dbReference type="HAMAP" id="MF_00454">
    <property type="entry name" value="FluC"/>
    <property type="match status" value="1"/>
</dbReference>
<dbReference type="EMBL" id="JBFWIC010000003">
    <property type="protein sequence ID" value="MEZ0473793.1"/>
    <property type="molecule type" value="Genomic_DNA"/>
</dbReference>
<evidence type="ECO:0000256" key="5">
    <source>
        <dbReference type="ARBA" id="ARBA00022989"/>
    </source>
</evidence>
<evidence type="ECO:0000256" key="11">
    <source>
        <dbReference type="ARBA" id="ARBA00035585"/>
    </source>
</evidence>
<comment type="similarity">
    <text evidence="10 12">Belongs to the fluoride channel Fluc/FEX (TC 1.A.43) family.</text>
</comment>
<comment type="subcellular location">
    <subcellularLocation>
        <location evidence="1 12">Cell membrane</location>
        <topology evidence="1 12">Multi-pass membrane protein</topology>
    </subcellularLocation>
</comment>
<feature type="transmembrane region" description="Helical" evidence="12">
    <location>
        <begin position="40"/>
        <end position="61"/>
    </location>
</feature>
<keyword evidence="6 12" id="KW-0915">Sodium</keyword>
<feature type="binding site" evidence="12">
    <location>
        <position position="83"/>
    </location>
    <ligand>
        <name>Na(+)</name>
        <dbReference type="ChEBI" id="CHEBI:29101"/>
        <note>structural</note>
    </ligand>
</feature>
<dbReference type="PANTHER" id="PTHR28259:SF1">
    <property type="entry name" value="FLUORIDE EXPORT PROTEIN 1-RELATED"/>
    <property type="match status" value="1"/>
</dbReference>
<evidence type="ECO:0000256" key="8">
    <source>
        <dbReference type="ARBA" id="ARBA00023136"/>
    </source>
</evidence>
<feature type="transmembrane region" description="Helical" evidence="12">
    <location>
        <begin position="102"/>
        <end position="125"/>
    </location>
</feature>
<evidence type="ECO:0000256" key="4">
    <source>
        <dbReference type="ARBA" id="ARBA00022692"/>
    </source>
</evidence>
<keyword evidence="8 12" id="KW-0472">Membrane</keyword>
<dbReference type="InterPro" id="IPR003691">
    <property type="entry name" value="FluC"/>
</dbReference>
<feature type="transmembrane region" description="Helical" evidence="12">
    <location>
        <begin position="73"/>
        <end position="90"/>
    </location>
</feature>